<proteinExistence type="predicted"/>
<dbReference type="WBParaSite" id="JU765_v2.g1177.t1">
    <property type="protein sequence ID" value="JU765_v2.g1177.t1"/>
    <property type="gene ID" value="JU765_v2.g1177"/>
</dbReference>
<name>A0AC34Q0C9_9BILA</name>
<evidence type="ECO:0000313" key="2">
    <source>
        <dbReference type="WBParaSite" id="JU765_v2.g1177.t1"/>
    </source>
</evidence>
<accession>A0AC34Q0C9</accession>
<sequence length="310" mass="33828">MIGKIFIFLFVAILALANGDCGTDGEGCACGKANKNKMDYYYGMAHPRTKRAFGSRRSKEGDWPWAVSLQFSGKACSGSIVGKKWILTAQSCIGGSTPLQTIVFFGNPTITSMNSTKVKMLHLLVGFKQVGENYENDLALIELEKNLTFNANVHSICIMKDLKADEKEIAVFAGYGRPFYYIRNQSLVEKDKQVIPPEELFMTNAESLQETPIALQPWGDCKMNASGTRINSTTACGGKTAHGTTDGDAGGPLMLIRDNKWVLFGVASTGRYESIGGDRLAMDHYGLYTKVGQYCDWLSETTGKAVECGA</sequence>
<protein>
    <submittedName>
        <fullName evidence="2">Peptidase S1 domain-containing protein</fullName>
    </submittedName>
</protein>
<organism evidence="1 2">
    <name type="scientific">Panagrolaimus sp. JU765</name>
    <dbReference type="NCBI Taxonomy" id="591449"/>
    <lineage>
        <taxon>Eukaryota</taxon>
        <taxon>Metazoa</taxon>
        <taxon>Ecdysozoa</taxon>
        <taxon>Nematoda</taxon>
        <taxon>Chromadorea</taxon>
        <taxon>Rhabditida</taxon>
        <taxon>Tylenchina</taxon>
        <taxon>Panagrolaimomorpha</taxon>
        <taxon>Panagrolaimoidea</taxon>
        <taxon>Panagrolaimidae</taxon>
        <taxon>Panagrolaimus</taxon>
    </lineage>
</organism>
<evidence type="ECO:0000313" key="1">
    <source>
        <dbReference type="Proteomes" id="UP000887576"/>
    </source>
</evidence>
<reference evidence="2" key="1">
    <citation type="submission" date="2022-11" db="UniProtKB">
        <authorList>
            <consortium name="WormBaseParasite"/>
        </authorList>
    </citation>
    <scope>IDENTIFICATION</scope>
</reference>
<dbReference type="Proteomes" id="UP000887576">
    <property type="component" value="Unplaced"/>
</dbReference>